<comment type="similarity">
    <text evidence="3 10">Belongs to the PP2C family.</text>
</comment>
<dbReference type="Gene3D" id="3.60.40.10">
    <property type="entry name" value="PPM-type phosphatase domain"/>
    <property type="match status" value="1"/>
</dbReference>
<evidence type="ECO:0000256" key="8">
    <source>
        <dbReference type="ARBA" id="ARBA00023211"/>
    </source>
</evidence>
<evidence type="ECO:0000256" key="2">
    <source>
        <dbReference type="ARBA" id="ARBA00001946"/>
    </source>
</evidence>
<dbReference type="InterPro" id="IPR015655">
    <property type="entry name" value="PP2C"/>
</dbReference>
<evidence type="ECO:0000256" key="5">
    <source>
        <dbReference type="ARBA" id="ARBA00022723"/>
    </source>
</evidence>
<evidence type="ECO:0000256" key="6">
    <source>
        <dbReference type="ARBA" id="ARBA00022801"/>
    </source>
</evidence>
<evidence type="ECO:0000256" key="9">
    <source>
        <dbReference type="ARBA" id="ARBA00048832"/>
    </source>
</evidence>
<protein>
    <recommendedName>
        <fullName evidence="4">protein-serine/threonine phosphatase</fullName>
        <ecNumber evidence="4">3.1.3.16</ecNumber>
    </recommendedName>
</protein>
<evidence type="ECO:0000256" key="3">
    <source>
        <dbReference type="ARBA" id="ARBA00006702"/>
    </source>
</evidence>
<feature type="compositionally biased region" description="Polar residues" evidence="11">
    <location>
        <begin position="418"/>
        <end position="430"/>
    </location>
</feature>
<dbReference type="CDD" id="cd00143">
    <property type="entry name" value="PP2Cc"/>
    <property type="match status" value="1"/>
</dbReference>
<feature type="domain" description="PPM-type phosphatase" evidence="12">
    <location>
        <begin position="23"/>
        <end position="326"/>
    </location>
</feature>
<dbReference type="GO" id="GO:0004722">
    <property type="term" value="F:protein serine/threonine phosphatase activity"/>
    <property type="evidence" value="ECO:0007669"/>
    <property type="project" value="UniProtKB-EC"/>
</dbReference>
<organism evidence="13 14">
    <name type="scientific">Hanseniaspora opuntiae</name>
    <dbReference type="NCBI Taxonomy" id="211096"/>
    <lineage>
        <taxon>Eukaryota</taxon>
        <taxon>Fungi</taxon>
        <taxon>Dikarya</taxon>
        <taxon>Ascomycota</taxon>
        <taxon>Saccharomycotina</taxon>
        <taxon>Saccharomycetes</taxon>
        <taxon>Saccharomycodales</taxon>
        <taxon>Saccharomycodaceae</taxon>
        <taxon>Hanseniaspora</taxon>
    </lineage>
</organism>
<dbReference type="SMART" id="SM00332">
    <property type="entry name" value="PP2Cc"/>
    <property type="match status" value="1"/>
</dbReference>
<keyword evidence="14" id="KW-1185">Reference proteome</keyword>
<comment type="cofactor">
    <cofactor evidence="2">
        <name>Mg(2+)</name>
        <dbReference type="ChEBI" id="CHEBI:18420"/>
    </cofactor>
</comment>
<evidence type="ECO:0000256" key="11">
    <source>
        <dbReference type="SAM" id="MobiDB-lite"/>
    </source>
</evidence>
<dbReference type="PROSITE" id="PS01032">
    <property type="entry name" value="PPM_1"/>
    <property type="match status" value="1"/>
</dbReference>
<name>A0A1E5RRS1_9ASCO</name>
<feature type="region of interest" description="Disordered" evidence="11">
    <location>
        <begin position="481"/>
        <end position="505"/>
    </location>
</feature>
<dbReference type="OrthoDB" id="10264738at2759"/>
<dbReference type="SUPFAM" id="SSF81606">
    <property type="entry name" value="PP2C-like"/>
    <property type="match status" value="1"/>
</dbReference>
<dbReference type="PROSITE" id="PS51746">
    <property type="entry name" value="PPM_2"/>
    <property type="match status" value="1"/>
</dbReference>
<keyword evidence="5" id="KW-0479">Metal-binding</keyword>
<dbReference type="EMBL" id="LPNL01000003">
    <property type="protein sequence ID" value="OEJ89556.1"/>
    <property type="molecule type" value="Genomic_DNA"/>
</dbReference>
<comment type="caution">
    <text evidence="13">The sequence shown here is derived from an EMBL/GenBank/DDBJ whole genome shotgun (WGS) entry which is preliminary data.</text>
</comment>
<dbReference type="PANTHER" id="PTHR13832:SF565">
    <property type="entry name" value="AT28366P-RELATED"/>
    <property type="match status" value="1"/>
</dbReference>
<dbReference type="Pfam" id="PF00481">
    <property type="entry name" value="PP2C"/>
    <property type="match status" value="1"/>
</dbReference>
<comment type="catalytic activity">
    <reaction evidence="9">
        <text>O-phospho-L-threonyl-[protein] + H2O = L-threonyl-[protein] + phosphate</text>
        <dbReference type="Rhea" id="RHEA:47004"/>
        <dbReference type="Rhea" id="RHEA-COMP:11060"/>
        <dbReference type="Rhea" id="RHEA-COMP:11605"/>
        <dbReference type="ChEBI" id="CHEBI:15377"/>
        <dbReference type="ChEBI" id="CHEBI:30013"/>
        <dbReference type="ChEBI" id="CHEBI:43474"/>
        <dbReference type="ChEBI" id="CHEBI:61977"/>
        <dbReference type="EC" id="3.1.3.16"/>
    </reaction>
    <physiologicalReaction direction="left-to-right" evidence="9">
        <dbReference type="Rhea" id="RHEA:47005"/>
    </physiologicalReaction>
</comment>
<dbReference type="AlphaFoldDB" id="A0A1E5RRS1"/>
<dbReference type="InterPro" id="IPR036457">
    <property type="entry name" value="PPM-type-like_dom_sf"/>
</dbReference>
<comment type="cofactor">
    <cofactor evidence="1">
        <name>Mn(2+)</name>
        <dbReference type="ChEBI" id="CHEBI:29035"/>
    </cofactor>
</comment>
<feature type="region of interest" description="Disordered" evidence="11">
    <location>
        <begin position="1"/>
        <end position="22"/>
    </location>
</feature>
<evidence type="ECO:0000256" key="10">
    <source>
        <dbReference type="RuleBase" id="RU003465"/>
    </source>
</evidence>
<evidence type="ECO:0000259" key="12">
    <source>
        <dbReference type="PROSITE" id="PS51746"/>
    </source>
</evidence>
<evidence type="ECO:0000256" key="4">
    <source>
        <dbReference type="ARBA" id="ARBA00013081"/>
    </source>
</evidence>
<keyword evidence="6 10" id="KW-0378">Hydrolase</keyword>
<dbReference type="InterPro" id="IPR001932">
    <property type="entry name" value="PPM-type_phosphatase-like_dom"/>
</dbReference>
<dbReference type="PANTHER" id="PTHR13832">
    <property type="entry name" value="PROTEIN PHOSPHATASE 2C"/>
    <property type="match status" value="1"/>
</dbReference>
<keyword evidence="8" id="KW-0464">Manganese</keyword>
<dbReference type="Proteomes" id="UP000095605">
    <property type="component" value="Unassembled WGS sequence"/>
</dbReference>
<feature type="compositionally biased region" description="Acidic residues" evidence="11">
    <location>
        <begin position="481"/>
        <end position="496"/>
    </location>
</feature>
<evidence type="ECO:0000313" key="13">
    <source>
        <dbReference type="EMBL" id="OEJ89556.1"/>
    </source>
</evidence>
<feature type="region of interest" description="Disordered" evidence="11">
    <location>
        <begin position="384"/>
        <end position="434"/>
    </location>
</feature>
<evidence type="ECO:0000256" key="1">
    <source>
        <dbReference type="ARBA" id="ARBA00001936"/>
    </source>
</evidence>
<dbReference type="GO" id="GO:0046872">
    <property type="term" value="F:metal ion binding"/>
    <property type="evidence" value="ECO:0007669"/>
    <property type="project" value="UniProtKB-KW"/>
</dbReference>
<accession>A0A1E5RRS1</accession>
<feature type="compositionally biased region" description="Acidic residues" evidence="11">
    <location>
        <begin position="386"/>
        <end position="398"/>
    </location>
</feature>
<sequence length="505" mass="55392">MGQILSHPYTIKQKEENSGPSSSFGICSMQGWRTTMEDEHITLPSLLDCLLKDDVHPETVKLIMSNMSEENKEFLKQLAFYAVFDGHGGDFVAQFSGANVGRILATIIDQEKANLDENKASLSDCLTKAFLTADEELLEDKYTQLDHSGCTATSLLIDSKDKVMYCANSGDSRTVLAINGIAKNMSFDHKPVNSGEKTRIVQSGGFVESGRVNGNLALSRAIGDFEFKNSNLPPEEQTVTVVPDIICHDIDLEFDDFVILACDGIWDCLSSQECVNLVYHAIQQFPAEKEFSLAELSSIIVDVCCSPDAGGHGIGCDNMTMMVVALLRENETLAEWKNRIIAKQIPVADDATFIEYRKKIFNYYQFIDGEEFAVTRKSGKITFDSTSEETNEDEDMEGNDMGSAGGNKGKGGLHRQMGQLSSQGSASPGRNPNEKVIKVPLSQILQLGGQDLTSDQNGMSYIKGDLFKALGLTSGVLGNEEIEELDEDVNMEEEPNTNDNNAESQ</sequence>
<reference evidence="14" key="1">
    <citation type="journal article" date="2016" name="Genome Announc.">
        <title>Genome sequences of three species of Hanseniaspora isolated from spontaneous wine fermentations.</title>
        <authorList>
            <person name="Sternes P.R."/>
            <person name="Lee D."/>
            <person name="Kutyna D.R."/>
            <person name="Borneman A.R."/>
        </authorList>
    </citation>
    <scope>NUCLEOTIDE SEQUENCE [LARGE SCALE GENOMIC DNA]</scope>
    <source>
        <strain evidence="14">AWRI3578</strain>
    </source>
</reference>
<gene>
    <name evidence="13" type="ORF">AWRI3578_g1375</name>
</gene>
<proteinExistence type="inferred from homology"/>
<keyword evidence="7 10" id="KW-0904">Protein phosphatase</keyword>
<dbReference type="InterPro" id="IPR000222">
    <property type="entry name" value="PP2C_BS"/>
</dbReference>
<evidence type="ECO:0000256" key="7">
    <source>
        <dbReference type="ARBA" id="ARBA00022912"/>
    </source>
</evidence>
<dbReference type="EC" id="3.1.3.16" evidence="4"/>
<evidence type="ECO:0000313" key="14">
    <source>
        <dbReference type="Proteomes" id="UP000095605"/>
    </source>
</evidence>